<evidence type="ECO:0000313" key="2">
    <source>
        <dbReference type="Proteomes" id="UP001529510"/>
    </source>
</evidence>
<feature type="non-terminal residue" evidence="1">
    <location>
        <position position="1"/>
    </location>
</feature>
<protein>
    <recommendedName>
        <fullName evidence="3">Brain-enriched guanylate kinase-associated protein</fullName>
    </recommendedName>
</protein>
<organism evidence="1 2">
    <name type="scientific">Cirrhinus mrigala</name>
    <name type="common">Mrigala</name>
    <dbReference type="NCBI Taxonomy" id="683832"/>
    <lineage>
        <taxon>Eukaryota</taxon>
        <taxon>Metazoa</taxon>
        <taxon>Chordata</taxon>
        <taxon>Craniata</taxon>
        <taxon>Vertebrata</taxon>
        <taxon>Euteleostomi</taxon>
        <taxon>Actinopterygii</taxon>
        <taxon>Neopterygii</taxon>
        <taxon>Teleostei</taxon>
        <taxon>Ostariophysi</taxon>
        <taxon>Cypriniformes</taxon>
        <taxon>Cyprinidae</taxon>
        <taxon>Labeoninae</taxon>
        <taxon>Labeonini</taxon>
        <taxon>Cirrhinus</taxon>
    </lineage>
</organism>
<proteinExistence type="predicted"/>
<keyword evidence="2" id="KW-1185">Reference proteome</keyword>
<sequence>EAFTHRHSSLSSDVESNSTYERIFPMGSDYQEPSQLLRKLPEFQATENLG</sequence>
<dbReference type="EMBL" id="JAMKFB020000002">
    <property type="protein sequence ID" value="KAL0200254.1"/>
    <property type="molecule type" value="Genomic_DNA"/>
</dbReference>
<name>A0ABD0RP03_CIRMR</name>
<accession>A0ABD0RP03</accession>
<gene>
    <name evidence="1" type="ORF">M9458_003441</name>
</gene>
<comment type="caution">
    <text evidence="1">The sequence shown here is derived from an EMBL/GenBank/DDBJ whole genome shotgun (WGS) entry which is preliminary data.</text>
</comment>
<dbReference type="Proteomes" id="UP001529510">
    <property type="component" value="Unassembled WGS sequence"/>
</dbReference>
<evidence type="ECO:0000313" key="1">
    <source>
        <dbReference type="EMBL" id="KAL0200254.1"/>
    </source>
</evidence>
<dbReference type="AlphaFoldDB" id="A0ABD0RP03"/>
<evidence type="ECO:0008006" key="3">
    <source>
        <dbReference type="Google" id="ProtNLM"/>
    </source>
</evidence>
<reference evidence="1 2" key="1">
    <citation type="submission" date="2024-05" db="EMBL/GenBank/DDBJ databases">
        <title>Genome sequencing and assembly of Indian major carp, Cirrhinus mrigala (Hamilton, 1822).</title>
        <authorList>
            <person name="Mohindra V."/>
            <person name="Chowdhury L.M."/>
            <person name="Lal K."/>
            <person name="Jena J.K."/>
        </authorList>
    </citation>
    <scope>NUCLEOTIDE SEQUENCE [LARGE SCALE GENOMIC DNA]</scope>
    <source>
        <strain evidence="1">CM1030</strain>
        <tissue evidence="1">Blood</tissue>
    </source>
</reference>